<organism evidence="3 4">
    <name type="scientific">Sorghum bicolor</name>
    <name type="common">Sorghum</name>
    <name type="synonym">Sorghum vulgare</name>
    <dbReference type="NCBI Taxonomy" id="4558"/>
    <lineage>
        <taxon>Eukaryota</taxon>
        <taxon>Viridiplantae</taxon>
        <taxon>Streptophyta</taxon>
        <taxon>Embryophyta</taxon>
        <taxon>Tracheophyta</taxon>
        <taxon>Spermatophyta</taxon>
        <taxon>Magnoliopsida</taxon>
        <taxon>Liliopsida</taxon>
        <taxon>Poales</taxon>
        <taxon>Poaceae</taxon>
        <taxon>PACMAD clade</taxon>
        <taxon>Panicoideae</taxon>
        <taxon>Andropogonodae</taxon>
        <taxon>Andropogoneae</taxon>
        <taxon>Sorghinae</taxon>
        <taxon>Sorghum</taxon>
    </lineage>
</organism>
<dbReference type="OrthoDB" id="635900at2759"/>
<dbReference type="Gramene" id="KXG29205">
    <property type="protein sequence ID" value="KXG29205"/>
    <property type="gene ID" value="SORBI_3005G226900"/>
</dbReference>
<keyword evidence="1" id="KW-0472">Membrane</keyword>
<dbReference type="AlphaFoldDB" id="A0A1B6PU59"/>
<sequence>MSNQTSHYNVLVQHFCQNPGIDKYAANLTRSFSDESNEVSMVAASVIMLLLVGVFFNLNLFSRFSDVSAILDPKVRILISSALSLFLPVMSYLFSEAKNNVKKKSDDDLSLGAGVILVWMLLVELLRKKVDEIHMRGYSSTIQRAGRVIWLGSLVFFSFQSAGRKAVFGILWILCAAKVVQRIAFTEVGKRSYAHGKNARLITSYMSRRRARRREAQEEKQEHVVVGVRDVVVTGVGDDLLRASDFIVMGEQDLILEATADGYKLMDVAAAARAVTVGKIWRVLSSSGDIDPDQRLRRLCLSFALFKLLRRRFDHLPVTEEETQDCRDLIFNGVYNGKEENVDAVFQMVTTEVNFLSEYYHSVIPVVFASPFFFLANYLLLPVVVLGLCLMTVVLCGNGSARYAFRSIGQDNFAISAGLLSTTACLLLKSSTSPDAFFTTIDFFVTFLLFIIFLYEEIWEFVVFLLSNWFMVSLLCSYVGRPQWLSSPTFGGIVRRILWVRSKMSQPDLSFKQFSALNTRWPLAVGMPSILSNLLRTAPVPNKAKHSIMECLVKHSRGLGGARPPPPLSNGQAVLVERQERRRPELLAELRPACDSDSVAEVILTWHIATSLLEDKEGKDDDGRVVATRLSRYCAYLVAFHQELLPDNPDKTEKVFEGMKAELKAKLNCGGYYLSRWRARLQVIAGGTAGSMASAQWKDKQVVHNGAKLAHLLREYCDCDDSHPERTCCWKLLADFWTELIVYIAPSNDVERVMGHEKVLVDPGEFITALWTLTTHTGITRPSTASASI</sequence>
<feature type="transmembrane region" description="Helical" evidence="1">
    <location>
        <begin position="372"/>
        <end position="396"/>
    </location>
</feature>
<name>A0A1B6PU59_SORBI</name>
<dbReference type="InterPro" id="IPR007658">
    <property type="entry name" value="DUF594"/>
</dbReference>
<feature type="domain" description="DUF4220" evidence="2">
    <location>
        <begin position="88"/>
        <end position="506"/>
    </location>
</feature>
<dbReference type="InterPro" id="IPR025315">
    <property type="entry name" value="DUF4220"/>
</dbReference>
<dbReference type="eggNOG" id="ENOG502QSWW">
    <property type="taxonomic scope" value="Eukaryota"/>
</dbReference>
<keyword evidence="1" id="KW-1133">Transmembrane helix</keyword>
<reference evidence="4" key="2">
    <citation type="journal article" date="2018" name="Plant J.">
        <title>The Sorghum bicolor reference genome: improved assembly, gene annotations, a transcriptome atlas, and signatures of genome organization.</title>
        <authorList>
            <person name="McCormick R.F."/>
            <person name="Truong S.K."/>
            <person name="Sreedasyam A."/>
            <person name="Jenkins J."/>
            <person name="Shu S."/>
            <person name="Sims D."/>
            <person name="Kennedy M."/>
            <person name="Amirebrahimi M."/>
            <person name="Weers B.D."/>
            <person name="McKinley B."/>
            <person name="Mattison A."/>
            <person name="Morishige D.T."/>
            <person name="Grimwood J."/>
            <person name="Schmutz J."/>
            <person name="Mullet J.E."/>
        </authorList>
    </citation>
    <scope>NUCLEOTIDE SEQUENCE [LARGE SCALE GENOMIC DNA]</scope>
    <source>
        <strain evidence="4">cv. BTx623</strain>
    </source>
</reference>
<dbReference type="Pfam" id="PF04578">
    <property type="entry name" value="DUF594"/>
    <property type="match status" value="1"/>
</dbReference>
<feature type="transmembrane region" description="Helical" evidence="1">
    <location>
        <begin position="109"/>
        <end position="127"/>
    </location>
</feature>
<dbReference type="OMA" id="HAGMILV"/>
<keyword evidence="1" id="KW-0812">Transmembrane</keyword>
<dbReference type="PANTHER" id="PTHR31325">
    <property type="entry name" value="OS01G0798800 PROTEIN-RELATED"/>
    <property type="match status" value="1"/>
</dbReference>
<feature type="transmembrane region" description="Helical" evidence="1">
    <location>
        <begin position="39"/>
        <end position="61"/>
    </location>
</feature>
<dbReference type="Proteomes" id="UP000000768">
    <property type="component" value="Chromosome 5"/>
</dbReference>
<dbReference type="InParanoid" id="A0A1B6PU59"/>
<feature type="transmembrane region" description="Helical" evidence="1">
    <location>
        <begin position="436"/>
        <end position="455"/>
    </location>
</feature>
<reference evidence="3 4" key="1">
    <citation type="journal article" date="2009" name="Nature">
        <title>The Sorghum bicolor genome and the diversification of grasses.</title>
        <authorList>
            <person name="Paterson A.H."/>
            <person name="Bowers J.E."/>
            <person name="Bruggmann R."/>
            <person name="Dubchak I."/>
            <person name="Grimwood J."/>
            <person name="Gundlach H."/>
            <person name="Haberer G."/>
            <person name="Hellsten U."/>
            <person name="Mitros T."/>
            <person name="Poliakov A."/>
            <person name="Schmutz J."/>
            <person name="Spannagl M."/>
            <person name="Tang H."/>
            <person name="Wang X."/>
            <person name="Wicker T."/>
            <person name="Bharti A.K."/>
            <person name="Chapman J."/>
            <person name="Feltus F.A."/>
            <person name="Gowik U."/>
            <person name="Grigoriev I.V."/>
            <person name="Lyons E."/>
            <person name="Maher C.A."/>
            <person name="Martis M."/>
            <person name="Narechania A."/>
            <person name="Otillar R.P."/>
            <person name="Penning B.W."/>
            <person name="Salamov A.A."/>
            <person name="Wang Y."/>
            <person name="Zhang L."/>
            <person name="Carpita N.C."/>
            <person name="Freeling M."/>
            <person name="Gingle A.R."/>
            <person name="Hash C.T."/>
            <person name="Keller B."/>
            <person name="Klein P."/>
            <person name="Kresovich S."/>
            <person name="McCann M.C."/>
            <person name="Ming R."/>
            <person name="Peterson D.G."/>
            <person name="Mehboob-ur-Rahman"/>
            <person name="Ware D."/>
            <person name="Westhoff P."/>
            <person name="Mayer K.F."/>
            <person name="Messing J."/>
            <person name="Rokhsar D.S."/>
        </authorList>
    </citation>
    <scope>NUCLEOTIDE SEQUENCE [LARGE SCALE GENOMIC DNA]</scope>
    <source>
        <strain evidence="4">cv. BTx623</strain>
    </source>
</reference>
<gene>
    <name evidence="3" type="ORF">SORBI_3005G226900</name>
</gene>
<keyword evidence="4" id="KW-1185">Reference proteome</keyword>
<dbReference type="FunCoup" id="A0A1B6PU59">
    <property type="interactions" value="820"/>
</dbReference>
<dbReference type="Pfam" id="PF13968">
    <property type="entry name" value="DUF4220"/>
    <property type="match status" value="1"/>
</dbReference>
<feature type="transmembrane region" description="Helical" evidence="1">
    <location>
        <begin position="461"/>
        <end position="480"/>
    </location>
</feature>
<proteinExistence type="predicted"/>
<accession>A0A1B6PU59</accession>
<evidence type="ECO:0000259" key="2">
    <source>
        <dbReference type="Pfam" id="PF13968"/>
    </source>
</evidence>
<protein>
    <recommendedName>
        <fullName evidence="2">DUF4220 domain-containing protein</fullName>
    </recommendedName>
</protein>
<evidence type="ECO:0000256" key="1">
    <source>
        <dbReference type="SAM" id="Phobius"/>
    </source>
</evidence>
<evidence type="ECO:0000313" key="3">
    <source>
        <dbReference type="EMBL" id="KXG29205.1"/>
    </source>
</evidence>
<dbReference type="EMBL" id="CM000764">
    <property type="protein sequence ID" value="KXG29205.1"/>
    <property type="molecule type" value="Genomic_DNA"/>
</dbReference>
<evidence type="ECO:0000313" key="4">
    <source>
        <dbReference type="Proteomes" id="UP000000768"/>
    </source>
</evidence>
<feature type="transmembrane region" description="Helical" evidence="1">
    <location>
        <begin position="73"/>
        <end position="94"/>
    </location>
</feature>